<comment type="caution">
    <text evidence="1">The sequence shown here is derived from an EMBL/GenBank/DDBJ whole genome shotgun (WGS) entry which is preliminary data.</text>
</comment>
<dbReference type="OrthoDB" id="3539540at2759"/>
<accession>A0A395IXF5</accession>
<gene>
    <name evidence="1" type="ORF">DID88_001546</name>
</gene>
<sequence>MTGLGYFCGEDSTNNLWGFCLDTVAVADCGLSGYCVDNGACSTSCGVPGLTSVSCSQSYCYSEFLVSNGQTFTYIT</sequence>
<name>A0A395IXF5_9HELO</name>
<dbReference type="AlphaFoldDB" id="A0A395IXF5"/>
<dbReference type="EMBL" id="QKRW01000012">
    <property type="protein sequence ID" value="RAL64955.1"/>
    <property type="molecule type" value="Genomic_DNA"/>
</dbReference>
<reference evidence="1 2" key="1">
    <citation type="submission" date="2018-06" db="EMBL/GenBank/DDBJ databases">
        <title>Genome Sequence of the Brown Rot Fungal Pathogen Monilinia fructigena.</title>
        <authorList>
            <person name="Landi L."/>
            <person name="De Miccolis Angelini R.M."/>
            <person name="Pollastro S."/>
            <person name="Abate D."/>
            <person name="Faretra F."/>
            <person name="Romanazzi G."/>
        </authorList>
    </citation>
    <scope>NUCLEOTIDE SEQUENCE [LARGE SCALE GENOMIC DNA]</scope>
    <source>
        <strain evidence="1 2">Mfrg269</strain>
    </source>
</reference>
<protein>
    <submittedName>
        <fullName evidence="1">Uncharacterized protein</fullName>
    </submittedName>
</protein>
<keyword evidence="2" id="KW-1185">Reference proteome</keyword>
<organism evidence="1 2">
    <name type="scientific">Monilinia fructigena</name>
    <dbReference type="NCBI Taxonomy" id="38457"/>
    <lineage>
        <taxon>Eukaryota</taxon>
        <taxon>Fungi</taxon>
        <taxon>Dikarya</taxon>
        <taxon>Ascomycota</taxon>
        <taxon>Pezizomycotina</taxon>
        <taxon>Leotiomycetes</taxon>
        <taxon>Helotiales</taxon>
        <taxon>Sclerotiniaceae</taxon>
        <taxon>Monilinia</taxon>
    </lineage>
</organism>
<evidence type="ECO:0000313" key="1">
    <source>
        <dbReference type="EMBL" id="RAL64955.1"/>
    </source>
</evidence>
<proteinExistence type="predicted"/>
<dbReference type="Proteomes" id="UP000249056">
    <property type="component" value="Unassembled WGS sequence"/>
</dbReference>
<evidence type="ECO:0000313" key="2">
    <source>
        <dbReference type="Proteomes" id="UP000249056"/>
    </source>
</evidence>